<reference evidence="3 4" key="1">
    <citation type="journal article" date="2013" name="Genome Announc.">
        <title>Draft genome sequence of MKD8, a conjugal recipient Mycobacterium smegmatis strain.</title>
        <authorList>
            <person name="Gray T.A."/>
            <person name="Palumbo M.J."/>
            <person name="Derbyshire K.M."/>
        </authorList>
    </citation>
    <scope>NUCLEOTIDE SEQUENCE [LARGE SCALE GENOMIC DNA]</scope>
    <source>
        <strain evidence="3 4">MKD8</strain>
    </source>
</reference>
<evidence type="ECO:0000259" key="2">
    <source>
        <dbReference type="Pfam" id="PF18879"/>
    </source>
</evidence>
<gene>
    <name evidence="3" type="ORF">D806_000830</name>
</gene>
<dbReference type="Pfam" id="PF18879">
    <property type="entry name" value="EspA_EspE"/>
    <property type="match status" value="1"/>
</dbReference>
<evidence type="ECO:0000313" key="4">
    <source>
        <dbReference type="Proteomes" id="UP000011200"/>
    </source>
</evidence>
<dbReference type="EMBL" id="CP027541">
    <property type="protein sequence ID" value="AWT51077.1"/>
    <property type="molecule type" value="Genomic_DNA"/>
</dbReference>
<dbReference type="RefSeq" id="WP_003891410.1">
    <property type="nucleotide sequence ID" value="NZ_CP027541.1"/>
</dbReference>
<organism evidence="3 4">
    <name type="scientific">Mycolicibacterium smegmatis (strain MKD8)</name>
    <name type="common">Mycobacterium smegmatis</name>
    <dbReference type="NCBI Taxonomy" id="1214915"/>
    <lineage>
        <taxon>Bacteria</taxon>
        <taxon>Bacillati</taxon>
        <taxon>Actinomycetota</taxon>
        <taxon>Actinomycetes</taxon>
        <taxon>Mycobacteriales</taxon>
        <taxon>Mycobacteriaceae</taxon>
        <taxon>Mycolicibacterium</taxon>
    </lineage>
</organism>
<feature type="domain" description="ESX-1 secretion-associated protein EspA/EspE-like" evidence="2">
    <location>
        <begin position="83"/>
        <end position="164"/>
    </location>
</feature>
<feature type="region of interest" description="Disordered" evidence="1">
    <location>
        <begin position="104"/>
        <end position="133"/>
    </location>
</feature>
<dbReference type="Proteomes" id="UP000011200">
    <property type="component" value="Chromosome"/>
</dbReference>
<sequence length="245" mass="26637">MSDFVDIYDAANSWYSGYQNTVPTMKEDPGSAFFGLGANAIDFAHSAAQEGAEKFGDLRSAAALATPIISMGIRIMTVMSNMTGFEGPERGDRYGRGADAFASVSDDLDGTRSPDSWDGSSSEAYSDRNREQQERAQLMAKTDAEIKEVLDEEALQIKDTRNQISRQISELTYLIPVALAAKLWNVPPGSGEIASQAIQWAGFAKTVPIATQRMYRMVSDSSHNATLIRRAGATYDRIAAEAQAQ</sequence>
<evidence type="ECO:0000313" key="3">
    <source>
        <dbReference type="EMBL" id="AWT51077.1"/>
    </source>
</evidence>
<reference evidence="4" key="2">
    <citation type="submission" date="2018-03" db="EMBL/GenBank/DDBJ databases">
        <authorList>
            <person name="Derbyshire K."/>
            <person name="Gray T.A."/>
            <person name="Champion M."/>
        </authorList>
    </citation>
    <scope>NUCLEOTIDE SEQUENCE [LARGE SCALE GENOMIC DNA]</scope>
    <source>
        <strain evidence="4">MKD8</strain>
    </source>
</reference>
<dbReference type="AlphaFoldDB" id="A0A2U9PH77"/>
<evidence type="ECO:0000256" key="1">
    <source>
        <dbReference type="SAM" id="MobiDB-lite"/>
    </source>
</evidence>
<dbReference type="Gene3D" id="1.10.287.1060">
    <property type="entry name" value="ESAT-6-like"/>
    <property type="match status" value="1"/>
</dbReference>
<accession>A0A2U9PH77</accession>
<name>A0A2U9PH77_MYCSE</name>
<proteinExistence type="predicted"/>
<dbReference type="InterPro" id="IPR043796">
    <property type="entry name" value="ESX-1_EspA/EspE-like"/>
</dbReference>
<protein>
    <recommendedName>
        <fullName evidence="2">ESX-1 secretion-associated protein EspA/EspE-like domain-containing protein</fullName>
    </recommendedName>
</protein>